<evidence type="ECO:0000259" key="8">
    <source>
        <dbReference type="Pfam" id="PF01794"/>
    </source>
</evidence>
<dbReference type="Pfam" id="PF08030">
    <property type="entry name" value="NAD_binding_6"/>
    <property type="match status" value="1"/>
</dbReference>
<dbReference type="OrthoDB" id="167398at2759"/>
<feature type="transmembrane region" description="Helical" evidence="7">
    <location>
        <begin position="640"/>
        <end position="659"/>
    </location>
</feature>
<evidence type="ECO:0000313" key="12">
    <source>
        <dbReference type="Proteomes" id="UP001055439"/>
    </source>
</evidence>
<dbReference type="PRINTS" id="PR00410">
    <property type="entry name" value="PHEHYDRXLASE"/>
</dbReference>
<dbReference type="PANTHER" id="PTHR11972:SF155">
    <property type="entry name" value="FERRIC REDUCTION OXIDASE 8, MITOCHONDRIAL"/>
    <property type="match status" value="1"/>
</dbReference>
<feature type="transmembrane region" description="Helical" evidence="7">
    <location>
        <begin position="323"/>
        <end position="340"/>
    </location>
</feature>
<feature type="compositionally biased region" description="Basic residues" evidence="6">
    <location>
        <begin position="43"/>
        <end position="60"/>
    </location>
</feature>
<comment type="subcellular location">
    <subcellularLocation>
        <location evidence="1">Membrane</location>
        <topology evidence="1">Multi-pass membrane protein</topology>
    </subcellularLocation>
</comment>
<feature type="transmembrane region" description="Helical" evidence="7">
    <location>
        <begin position="260"/>
        <end position="282"/>
    </location>
</feature>
<accession>A0A9E7GDF9</accession>
<keyword evidence="4" id="KW-0560">Oxidoreductase</keyword>
<evidence type="ECO:0000256" key="2">
    <source>
        <dbReference type="ARBA" id="ARBA00022692"/>
    </source>
</evidence>
<feature type="domain" description="Ferric oxidoreductase" evidence="8">
    <location>
        <begin position="224"/>
        <end position="338"/>
    </location>
</feature>
<organism evidence="11 12">
    <name type="scientific">Musa troglodytarum</name>
    <name type="common">fe'i banana</name>
    <dbReference type="NCBI Taxonomy" id="320322"/>
    <lineage>
        <taxon>Eukaryota</taxon>
        <taxon>Viridiplantae</taxon>
        <taxon>Streptophyta</taxon>
        <taxon>Embryophyta</taxon>
        <taxon>Tracheophyta</taxon>
        <taxon>Spermatophyta</taxon>
        <taxon>Magnoliopsida</taxon>
        <taxon>Liliopsida</taxon>
        <taxon>Zingiberales</taxon>
        <taxon>Musaceae</taxon>
        <taxon>Musa</taxon>
    </lineage>
</organism>
<dbReference type="InterPro" id="IPR017938">
    <property type="entry name" value="Riboflavin_synthase-like_b-brl"/>
</dbReference>
<gene>
    <name evidence="11" type="ORF">MUK42_22044</name>
</gene>
<keyword evidence="5 7" id="KW-0472">Membrane</keyword>
<dbReference type="SUPFAM" id="SSF63380">
    <property type="entry name" value="Riboflavin synthase domain-like"/>
    <property type="match status" value="1"/>
</dbReference>
<dbReference type="SUPFAM" id="SSF52343">
    <property type="entry name" value="Ferredoxin reductase-like, C-terminal NADP-linked domain"/>
    <property type="match status" value="1"/>
</dbReference>
<dbReference type="SFLD" id="SFLDG01168">
    <property type="entry name" value="Ferric_reductase_subgroup_(FRE"/>
    <property type="match status" value="1"/>
</dbReference>
<feature type="domain" description="FAD-binding 8" evidence="9">
    <location>
        <begin position="374"/>
        <end position="474"/>
    </location>
</feature>
<dbReference type="InterPro" id="IPR013130">
    <property type="entry name" value="Fe3_Rdtase_TM_dom"/>
</dbReference>
<dbReference type="GO" id="GO:0000293">
    <property type="term" value="F:ferric-chelate reductase activity"/>
    <property type="evidence" value="ECO:0007669"/>
    <property type="project" value="TreeGrafter"/>
</dbReference>
<dbReference type="EMBL" id="CP097508">
    <property type="protein sequence ID" value="URE12420.1"/>
    <property type="molecule type" value="Genomic_DNA"/>
</dbReference>
<feature type="domain" description="Ferric reductase NAD binding" evidence="10">
    <location>
        <begin position="481"/>
        <end position="738"/>
    </location>
</feature>
<feature type="transmembrane region" description="Helical" evidence="7">
    <location>
        <begin position="162"/>
        <end position="191"/>
    </location>
</feature>
<keyword evidence="12" id="KW-1185">Reference proteome</keyword>
<dbReference type="GO" id="GO:0005886">
    <property type="term" value="C:plasma membrane"/>
    <property type="evidence" value="ECO:0007669"/>
    <property type="project" value="TreeGrafter"/>
</dbReference>
<feature type="region of interest" description="Disordered" evidence="6">
    <location>
        <begin position="23"/>
        <end position="60"/>
    </location>
</feature>
<evidence type="ECO:0000256" key="4">
    <source>
        <dbReference type="ARBA" id="ARBA00023002"/>
    </source>
</evidence>
<evidence type="ECO:0000256" key="6">
    <source>
        <dbReference type="SAM" id="MobiDB-lite"/>
    </source>
</evidence>
<feature type="transmembrane region" description="Helical" evidence="7">
    <location>
        <begin position="67"/>
        <end position="92"/>
    </location>
</feature>
<dbReference type="AlphaFoldDB" id="A0A9E7GDF9"/>
<evidence type="ECO:0000256" key="7">
    <source>
        <dbReference type="SAM" id="Phobius"/>
    </source>
</evidence>
<name>A0A9E7GDF9_9LILI</name>
<evidence type="ECO:0000313" key="11">
    <source>
        <dbReference type="EMBL" id="URE12420.1"/>
    </source>
</evidence>
<feature type="transmembrane region" description="Helical" evidence="7">
    <location>
        <begin position="294"/>
        <end position="311"/>
    </location>
</feature>
<sequence length="765" mass="85285">MTATTQQITTFCILGCILARPHRTTSPPEESDGRPWSPPTGIHRIRGGSRCHHPQHRRSPRSMARNTTLLLLLVLKLFMAVLLAAWACIWIIRPTQSWKRSWHVGEDRASATFVGDYGLTVVVYCLPVLAVATLGYISLHIAAKKDALRMRRPLMPAFTNPLIVSSPVGVLSAAELLAAAFFIVFLAWTYYSNVSSDFKKMTPYQSLKLNRWQLKMMHLGVRIGSLSEACLLLLFLPILRGMAVFRILGVQYEASVRYHIWIGNTMILLSALHGISIMFIWATKNRLFKEARRVNIAGAIALATGVIIWITSLPQVRRKQFQLFFSAHHLYIVFILFFLIHAGDRHFYLVFAGVLLFALDKILRIIQSRKQTFLVSASILPCRAVKLTLPKLPCMDYTPTSIIFIKVPGISKFQWHPFSITSSSNMDDSELSVLIKCHGQWTTDLYNMLNSMTDAGSDHPKSIPVAVEGPYGPATVEHLRYRSLVLIAGGSGISPLMSILQDIASRNGGMERSPTKVHLIYAVKKVQDLSMLALISPLLLTHSAELGNLHLKLFVTEEDGPPFTAEKMLQDLSRVKTITMNKASPEGTAVPTPEGLLWKAAMTALSLLLFLASLIILTHLFVHQEKKSSKKKNPSWIGDLLLLCSFAIAASCCTVATVLSRWRKSVDDSPELSYKHHELAEMLPDKVQGALQKHEIYFGCRPNLGDMLAEIATGTGDSEVGVFVSGPTSMQKAVASFCTRHNKRLKTDERKLKCSFNVHFITFSL</sequence>
<evidence type="ECO:0000256" key="5">
    <source>
        <dbReference type="ARBA" id="ARBA00023136"/>
    </source>
</evidence>
<dbReference type="InterPro" id="IPR013121">
    <property type="entry name" value="Fe_red_NAD-bd_6"/>
</dbReference>
<feature type="transmembrane region" description="Helical" evidence="7">
    <location>
        <begin position="596"/>
        <end position="620"/>
    </location>
</feature>
<keyword evidence="2 7" id="KW-0812">Transmembrane</keyword>
<evidence type="ECO:0000256" key="1">
    <source>
        <dbReference type="ARBA" id="ARBA00004141"/>
    </source>
</evidence>
<feature type="transmembrane region" description="Helical" evidence="7">
    <location>
        <begin position="346"/>
        <end position="363"/>
    </location>
</feature>
<dbReference type="InterPro" id="IPR050369">
    <property type="entry name" value="RBOH/FRE"/>
</dbReference>
<evidence type="ECO:0000259" key="10">
    <source>
        <dbReference type="Pfam" id="PF08030"/>
    </source>
</evidence>
<dbReference type="Proteomes" id="UP001055439">
    <property type="component" value="Chromosome 6"/>
</dbReference>
<dbReference type="CDD" id="cd06186">
    <property type="entry name" value="NOX_Duox_like_FAD_NADP"/>
    <property type="match status" value="1"/>
</dbReference>
<dbReference type="SFLD" id="SFLDS00052">
    <property type="entry name" value="Ferric_Reductase_Domain"/>
    <property type="match status" value="1"/>
</dbReference>
<reference evidence="11" key="1">
    <citation type="submission" date="2022-05" db="EMBL/GenBank/DDBJ databases">
        <title>The Musa troglodytarum L. genome provides insights into the mechanism of non-climacteric behaviour and enrichment of carotenoids.</title>
        <authorList>
            <person name="Wang J."/>
        </authorList>
    </citation>
    <scope>NUCLEOTIDE SEQUENCE</scope>
    <source>
        <tissue evidence="11">Leaf</tissue>
    </source>
</reference>
<keyword evidence="3 7" id="KW-1133">Transmembrane helix</keyword>
<dbReference type="PANTHER" id="PTHR11972">
    <property type="entry name" value="NADPH OXIDASE"/>
    <property type="match status" value="1"/>
</dbReference>
<evidence type="ECO:0000256" key="3">
    <source>
        <dbReference type="ARBA" id="ARBA00022989"/>
    </source>
</evidence>
<feature type="transmembrane region" description="Helical" evidence="7">
    <location>
        <begin position="121"/>
        <end position="142"/>
    </location>
</feature>
<dbReference type="Pfam" id="PF01794">
    <property type="entry name" value="Ferric_reduct"/>
    <property type="match status" value="1"/>
</dbReference>
<proteinExistence type="predicted"/>
<evidence type="ECO:0000259" key="9">
    <source>
        <dbReference type="Pfam" id="PF08022"/>
    </source>
</evidence>
<feature type="transmembrane region" description="Helical" evidence="7">
    <location>
        <begin position="219"/>
        <end position="239"/>
    </location>
</feature>
<dbReference type="Gene3D" id="3.40.50.80">
    <property type="entry name" value="Nucleotide-binding domain of ferredoxin-NADP reductase (FNR) module"/>
    <property type="match status" value="2"/>
</dbReference>
<dbReference type="InterPro" id="IPR039261">
    <property type="entry name" value="FNR_nucleotide-bd"/>
</dbReference>
<protein>
    <submittedName>
        <fullName evidence="11">Ferric reduction oxidase 8</fullName>
    </submittedName>
</protein>
<dbReference type="Pfam" id="PF08022">
    <property type="entry name" value="FAD_binding_8"/>
    <property type="match status" value="1"/>
</dbReference>
<dbReference type="InterPro" id="IPR013112">
    <property type="entry name" value="FAD-bd_8"/>
</dbReference>